<organism evidence="1 2">
    <name type="scientific">Saccharomonospora cyanea NA-134</name>
    <dbReference type="NCBI Taxonomy" id="882082"/>
    <lineage>
        <taxon>Bacteria</taxon>
        <taxon>Bacillati</taxon>
        <taxon>Actinomycetota</taxon>
        <taxon>Actinomycetes</taxon>
        <taxon>Pseudonocardiales</taxon>
        <taxon>Pseudonocardiaceae</taxon>
        <taxon>Saccharomonospora</taxon>
    </lineage>
</organism>
<reference evidence="1 2" key="1">
    <citation type="submission" date="2011-11" db="EMBL/GenBank/DDBJ databases">
        <title>The Noncontiguous Finished sequence of Saccharomonospora cyanea NA-134.</title>
        <authorList>
            <consortium name="US DOE Joint Genome Institute"/>
            <person name="Lucas S."/>
            <person name="Han J."/>
            <person name="Lapidus A."/>
            <person name="Cheng J.-F."/>
            <person name="Goodwin L."/>
            <person name="Pitluck S."/>
            <person name="Peters L."/>
            <person name="Ovchinnikova G."/>
            <person name="Lu M."/>
            <person name="Detter J.C."/>
            <person name="Han C."/>
            <person name="Tapia R."/>
            <person name="Land M."/>
            <person name="Hauser L."/>
            <person name="Kyrpides N."/>
            <person name="Ivanova N."/>
            <person name="Pagani I."/>
            <person name="Brambilla E.-M."/>
            <person name="Klenk H.-P."/>
            <person name="Woyke T."/>
        </authorList>
    </citation>
    <scope>NUCLEOTIDE SEQUENCE [LARGE SCALE GENOMIC DNA]</scope>
    <source>
        <strain evidence="1 2">NA-134</strain>
    </source>
</reference>
<sequence>MDPSRSTGSALTGRCSCPPFAWDLTPGVRTDRRREAVADS</sequence>
<keyword evidence="2" id="KW-1185">Reference proteome</keyword>
<dbReference type="STRING" id="882082.SaccyDRAFT_2737"/>
<gene>
    <name evidence="1" type="ORF">SaccyDRAFT_2737</name>
</gene>
<name>H5XGP0_9PSEU</name>
<evidence type="ECO:0000313" key="2">
    <source>
        <dbReference type="Proteomes" id="UP000002791"/>
    </source>
</evidence>
<proteinExistence type="predicted"/>
<accession>H5XGP0</accession>
<dbReference type="Proteomes" id="UP000002791">
    <property type="component" value="Chromosome"/>
</dbReference>
<dbReference type="EMBL" id="CM001440">
    <property type="protein sequence ID" value="EHR61583.1"/>
    <property type="molecule type" value="Genomic_DNA"/>
</dbReference>
<dbReference type="AlphaFoldDB" id="H5XGP0"/>
<evidence type="ECO:0000313" key="1">
    <source>
        <dbReference type="EMBL" id="EHR61583.1"/>
    </source>
</evidence>
<dbReference type="HOGENOM" id="CLU_3296066_0_0_11"/>
<protein>
    <submittedName>
        <fullName evidence="1">Uncharacterized protein</fullName>
    </submittedName>
</protein>